<dbReference type="Gene3D" id="3.40.50.1440">
    <property type="entry name" value="Tubulin/FtsZ, GTPase domain"/>
    <property type="match status" value="1"/>
</dbReference>
<evidence type="ECO:0000256" key="5">
    <source>
        <dbReference type="SAM" id="MobiDB-lite"/>
    </source>
</evidence>
<evidence type="ECO:0000259" key="7">
    <source>
        <dbReference type="Pfam" id="PF14881"/>
    </source>
</evidence>
<accession>A0AAD9M6A7</accession>
<feature type="domain" description="DML1/Misato tubulin" evidence="7">
    <location>
        <begin position="119"/>
        <end position="303"/>
    </location>
</feature>
<dbReference type="InterPro" id="IPR049942">
    <property type="entry name" value="DML1/Misato"/>
</dbReference>
<evidence type="ECO:0000313" key="8">
    <source>
        <dbReference type="EMBL" id="KAK2066569.1"/>
    </source>
</evidence>
<dbReference type="PANTHER" id="PTHR13391:SF0">
    <property type="entry name" value="PROTEIN MISATO HOMOLOG 1"/>
    <property type="match status" value="1"/>
</dbReference>
<dbReference type="PANTHER" id="PTHR13391">
    <property type="entry name" value="MITOCHONDRIAL DISTRIBUTION REGULATOR MISATO"/>
    <property type="match status" value="1"/>
</dbReference>
<dbReference type="GO" id="GO:0005739">
    <property type="term" value="C:mitochondrion"/>
    <property type="evidence" value="ECO:0007669"/>
    <property type="project" value="UniProtKB-SubCell"/>
</dbReference>
<evidence type="ECO:0000256" key="3">
    <source>
        <dbReference type="ARBA" id="ARBA00008507"/>
    </source>
</evidence>
<dbReference type="Proteomes" id="UP001217918">
    <property type="component" value="Unassembled WGS sequence"/>
</dbReference>
<protein>
    <submittedName>
        <fullName evidence="8">Uncharacterized protein</fullName>
    </submittedName>
</protein>
<evidence type="ECO:0000259" key="6">
    <source>
        <dbReference type="Pfam" id="PF10644"/>
    </source>
</evidence>
<reference evidence="8" key="1">
    <citation type="journal article" date="2023" name="Mol. Plant Microbe Interact.">
        <title>Elucidating the Obligate Nature and Biological Capacity of an Invasive Fungal Corn Pathogen.</title>
        <authorList>
            <person name="MacCready J.S."/>
            <person name="Roggenkamp E.M."/>
            <person name="Gdanetz K."/>
            <person name="Chilvers M.I."/>
        </authorList>
    </citation>
    <scope>NUCLEOTIDE SEQUENCE</scope>
    <source>
        <strain evidence="8">PM02</strain>
    </source>
</reference>
<proteinExistence type="inferred from homology"/>
<comment type="subcellular location">
    <subcellularLocation>
        <location evidence="2">Mitochondrion</location>
    </subcellularLocation>
</comment>
<comment type="caution">
    <text evidence="8">The sequence shown here is derived from an EMBL/GenBank/DDBJ whole genome shotgun (WGS) entry which is preliminary data.</text>
</comment>
<comment type="similarity">
    <text evidence="3">Belongs to the misato family.</text>
</comment>
<dbReference type="GO" id="GO:0007005">
    <property type="term" value="P:mitochondrion organization"/>
    <property type="evidence" value="ECO:0007669"/>
    <property type="project" value="InterPro"/>
</dbReference>
<keyword evidence="9" id="KW-1185">Reference proteome</keyword>
<dbReference type="Pfam" id="PF10644">
    <property type="entry name" value="Misat_Tub_SegII"/>
    <property type="match status" value="1"/>
</dbReference>
<feature type="region of interest" description="Disordered" evidence="5">
    <location>
        <begin position="399"/>
        <end position="421"/>
    </location>
</feature>
<dbReference type="Pfam" id="PF14881">
    <property type="entry name" value="Tubulin_3"/>
    <property type="match status" value="1"/>
</dbReference>
<feature type="domain" description="Misato Segment II tubulin-like" evidence="6">
    <location>
        <begin position="3"/>
        <end position="114"/>
    </location>
</feature>
<name>A0AAD9M6A7_9PEZI</name>
<dbReference type="AlphaFoldDB" id="A0AAD9M6A7"/>
<dbReference type="InterPro" id="IPR029209">
    <property type="entry name" value="DML1/Misato_tubulin"/>
</dbReference>
<dbReference type="SUPFAM" id="SSF52490">
    <property type="entry name" value="Tubulin nucleotide-binding domain-like"/>
    <property type="match status" value="1"/>
</dbReference>
<gene>
    <name evidence="8" type="ORF">P8C59_000374</name>
</gene>
<sequence>MYEIITVQLGQQSNYLATHFWNAQESYFTYSESQEPLVNHDIHWRPGLGADGTETYMPRTVIYDLKGGFGALRKINALYEVPHEASSPQGLWSGAPVVHREEPIQASAYQQSLDAGRPPPQLTSNTVRYWSDYNRVFFHPRSAVQLNEFELQSSLMPFENWSTGEDLFASLDKEHDLADRDLRPFVEETDQMQAIQLFASFDDAWGGFASHYVERLRDEYGKTPIWVWGLQESCRGVSRVKRLIRLANKARAMTEMYKHASLVVPVSVPPSLPRQVSMEASSAWHTSALTASAIESVLLPARLRDHSNRDTLGNMSDLLNTRGKQNVAGLHMSVSSTRGENDTDVRQAATPNGVAESSEGVRLGLDLSPSDCLEHGHGQQQGPHRPRIFSQLLVQRGGDGHEKDALDAEGAAARNRRRSPQETFLRSYGSSLRFPLLDSFPPIFRNDRGELATGAVDMTASLTTDTSVSDKLTMLRTTVTRSIGLEDRELLTHELADMADEYREGWSSGSDDGDDD</sequence>
<evidence type="ECO:0000256" key="1">
    <source>
        <dbReference type="ARBA" id="ARBA00003757"/>
    </source>
</evidence>
<dbReference type="EMBL" id="JAQQPM010000001">
    <property type="protein sequence ID" value="KAK2066569.1"/>
    <property type="molecule type" value="Genomic_DNA"/>
</dbReference>
<dbReference type="CDD" id="cd06060">
    <property type="entry name" value="misato"/>
    <property type="match status" value="1"/>
</dbReference>
<keyword evidence="4" id="KW-0496">Mitochondrion</keyword>
<evidence type="ECO:0000313" key="9">
    <source>
        <dbReference type="Proteomes" id="UP001217918"/>
    </source>
</evidence>
<dbReference type="InterPro" id="IPR036525">
    <property type="entry name" value="Tubulin/FtsZ_GTPase_sf"/>
</dbReference>
<evidence type="ECO:0000256" key="2">
    <source>
        <dbReference type="ARBA" id="ARBA00004173"/>
    </source>
</evidence>
<comment type="function">
    <text evidence="1">Involved in the partitioning of the mitochondrial organelle and mitochondrial DNA (mtDNA) inheritance.</text>
</comment>
<organism evidence="8 9">
    <name type="scientific">Phyllachora maydis</name>
    <dbReference type="NCBI Taxonomy" id="1825666"/>
    <lineage>
        <taxon>Eukaryota</taxon>
        <taxon>Fungi</taxon>
        <taxon>Dikarya</taxon>
        <taxon>Ascomycota</taxon>
        <taxon>Pezizomycotina</taxon>
        <taxon>Sordariomycetes</taxon>
        <taxon>Sordariomycetidae</taxon>
        <taxon>Phyllachorales</taxon>
        <taxon>Phyllachoraceae</taxon>
        <taxon>Phyllachora</taxon>
    </lineage>
</organism>
<dbReference type="InterPro" id="IPR019605">
    <property type="entry name" value="Misato_II_tubulin-like"/>
</dbReference>
<evidence type="ECO:0000256" key="4">
    <source>
        <dbReference type="ARBA" id="ARBA00023128"/>
    </source>
</evidence>